<dbReference type="Pfam" id="PF00801">
    <property type="entry name" value="PKD"/>
    <property type="match status" value="1"/>
</dbReference>
<dbReference type="InterPro" id="IPR000601">
    <property type="entry name" value="PKD_dom"/>
</dbReference>
<dbReference type="EMBL" id="CP023692">
    <property type="protein sequence ID" value="QEV43805.1"/>
    <property type="molecule type" value="Genomic_DNA"/>
</dbReference>
<dbReference type="InterPro" id="IPR035986">
    <property type="entry name" value="PKD_dom_sf"/>
</dbReference>
<dbReference type="GO" id="GO:0005975">
    <property type="term" value="P:carbohydrate metabolic process"/>
    <property type="evidence" value="ECO:0007669"/>
    <property type="project" value="UniProtKB-ARBA"/>
</dbReference>
<dbReference type="AlphaFoldDB" id="A0A5J6J012"/>
<dbReference type="Gene3D" id="2.60.40.10">
    <property type="entry name" value="Immunoglobulins"/>
    <property type="match status" value="1"/>
</dbReference>
<gene>
    <name evidence="4" type="ORF">CP980_00785</name>
</gene>
<dbReference type="Proteomes" id="UP000325563">
    <property type="component" value="Chromosome"/>
</dbReference>
<evidence type="ECO:0000313" key="5">
    <source>
        <dbReference type="Proteomes" id="UP000325563"/>
    </source>
</evidence>
<dbReference type="InterPro" id="IPR013783">
    <property type="entry name" value="Ig-like_fold"/>
</dbReference>
<sequence>MTAAFVAAGLGIIPGIAQAADPVPVAAGVADAIAKASTSEGFHSPADRTIRTTLPTATGRRAEANSKTAAPLKAQAAPTEPAAPAQSAQNAEAAATEQAAIDAGANPALAVDVSGTSYTAHGIELTALVTSADFALDIVIDWGDGKKDTVTAQGNYELRHSHTYDKSGEYQVQVTVTDTANAVQATNGGAFLTPGADFTPHTPTRLLDTRNGTGAAVGKVPGQGSARVKVAGNASVPAGVTAVALNVTVTETVDSGHVTVWPGAGYERPNTSNLNYTAGRSVPNLVIVPVGEDGYVELFNGGWQPVDLIADVTGYFTRASASGYTSMTPARFVDTREGVGTARGKLAARSAFTTRIGGLQGVPQNIKAVALNVTVTEPEGPGHMTAYSGSGPVPTASNLNFVPGQTVANAVIVPVAEDGTIKIFNGAWSPTHVVVDVVGYYSPDSKAAFLPFTPFRTLDTREEAYGWPGGRFRAREYITQGFTPEPATGVEAYVLNATVTETRGTGFLSVAPSPYALPAEGGPAAPTGPRPVSSTLNWTTGDTVPNLVQASDGDHGAITFWNQGHEDADLVLDVFGVYQTK</sequence>
<evidence type="ECO:0000256" key="2">
    <source>
        <dbReference type="SAM" id="SignalP"/>
    </source>
</evidence>
<feature type="signal peptide" evidence="2">
    <location>
        <begin position="1"/>
        <end position="19"/>
    </location>
</feature>
<evidence type="ECO:0000313" key="4">
    <source>
        <dbReference type="EMBL" id="QEV43805.1"/>
    </source>
</evidence>
<dbReference type="SUPFAM" id="SSF49299">
    <property type="entry name" value="PKD domain"/>
    <property type="match status" value="1"/>
</dbReference>
<proteinExistence type="predicted"/>
<dbReference type="PROSITE" id="PS50093">
    <property type="entry name" value="PKD"/>
    <property type="match status" value="1"/>
</dbReference>
<feature type="domain" description="PKD" evidence="3">
    <location>
        <begin position="141"/>
        <end position="186"/>
    </location>
</feature>
<feature type="compositionally biased region" description="Low complexity" evidence="1">
    <location>
        <begin position="74"/>
        <end position="94"/>
    </location>
</feature>
<dbReference type="KEGG" id="svn:CP980_00785"/>
<protein>
    <recommendedName>
        <fullName evidence="3">PKD domain-containing protein</fullName>
    </recommendedName>
</protein>
<evidence type="ECO:0000256" key="1">
    <source>
        <dbReference type="SAM" id="MobiDB-lite"/>
    </source>
</evidence>
<dbReference type="GeneID" id="95609116"/>
<evidence type="ECO:0000259" key="3">
    <source>
        <dbReference type="PROSITE" id="PS50093"/>
    </source>
</evidence>
<organism evidence="4 5">
    <name type="scientific">Streptomyces vinaceus</name>
    <dbReference type="NCBI Taxonomy" id="1960"/>
    <lineage>
        <taxon>Bacteria</taxon>
        <taxon>Bacillati</taxon>
        <taxon>Actinomycetota</taxon>
        <taxon>Actinomycetes</taxon>
        <taxon>Kitasatosporales</taxon>
        <taxon>Streptomycetaceae</taxon>
        <taxon>Streptomyces</taxon>
    </lineage>
</organism>
<accession>A0A5J6J012</accession>
<dbReference type="RefSeq" id="WP_150492274.1">
    <property type="nucleotide sequence ID" value="NZ_BNBW01000012.1"/>
</dbReference>
<feature type="chain" id="PRO_5023926099" description="PKD domain-containing protein" evidence="2">
    <location>
        <begin position="20"/>
        <end position="581"/>
    </location>
</feature>
<reference evidence="4 5" key="1">
    <citation type="submission" date="2017-09" db="EMBL/GenBank/DDBJ databases">
        <authorList>
            <person name="Lee N."/>
            <person name="Cho B.-K."/>
        </authorList>
    </citation>
    <scope>NUCLEOTIDE SEQUENCE [LARGE SCALE GENOMIC DNA]</scope>
    <source>
        <strain evidence="4 5">ATCC 27476</strain>
    </source>
</reference>
<keyword evidence="5" id="KW-1185">Reference proteome</keyword>
<keyword evidence="2" id="KW-0732">Signal</keyword>
<name>A0A5J6J012_STRVI</name>
<feature type="region of interest" description="Disordered" evidence="1">
    <location>
        <begin position="38"/>
        <end position="94"/>
    </location>
</feature>